<dbReference type="Proteomes" id="UP000185003">
    <property type="component" value="Unassembled WGS sequence"/>
</dbReference>
<gene>
    <name evidence="1" type="ORF">SAMN04488055_2340</name>
</gene>
<sequence>MQSNQQLLTETYYETVASEIHHLEKLKEHREEMPRIASLEQVNVVKAYYAMFQEQDFDKARQYFYKAALSGEYMIKRYNWRFNGAINLIGYAVLSDHSGLIKRYSLLPDHYANEHMLAYAYNKAIQDVLTGKRQDLEKQIAVIKAQTAFAAYHGCADVFEGLLRDDQEKVETGLQKLIRTHDDRKLSDLQCRYFSTEAAVLTKLAYRIGMYVKTDSSLVPQPILPLRELYEYDGYEFFKEL</sequence>
<dbReference type="AlphaFoldDB" id="A0A1N6FPI0"/>
<dbReference type="RefSeq" id="WP_074239397.1">
    <property type="nucleotide sequence ID" value="NZ_FSRA01000001.1"/>
</dbReference>
<organism evidence="1 2">
    <name type="scientific">Chitinophaga niabensis</name>
    <dbReference type="NCBI Taxonomy" id="536979"/>
    <lineage>
        <taxon>Bacteria</taxon>
        <taxon>Pseudomonadati</taxon>
        <taxon>Bacteroidota</taxon>
        <taxon>Chitinophagia</taxon>
        <taxon>Chitinophagales</taxon>
        <taxon>Chitinophagaceae</taxon>
        <taxon>Chitinophaga</taxon>
    </lineage>
</organism>
<evidence type="ECO:0000313" key="1">
    <source>
        <dbReference type="EMBL" id="SIN97225.1"/>
    </source>
</evidence>
<dbReference type="EMBL" id="FSRA01000001">
    <property type="protein sequence ID" value="SIN97225.1"/>
    <property type="molecule type" value="Genomic_DNA"/>
</dbReference>
<proteinExistence type="predicted"/>
<accession>A0A1N6FPI0</accession>
<name>A0A1N6FPI0_9BACT</name>
<keyword evidence="2" id="KW-1185">Reference proteome</keyword>
<dbReference type="OrthoDB" id="1436963at2"/>
<evidence type="ECO:0000313" key="2">
    <source>
        <dbReference type="Proteomes" id="UP000185003"/>
    </source>
</evidence>
<reference evidence="2" key="1">
    <citation type="submission" date="2016-11" db="EMBL/GenBank/DDBJ databases">
        <authorList>
            <person name="Varghese N."/>
            <person name="Submissions S."/>
        </authorList>
    </citation>
    <scope>NUCLEOTIDE SEQUENCE [LARGE SCALE GENOMIC DNA]</scope>
    <source>
        <strain evidence="2">DSM 24787</strain>
    </source>
</reference>
<dbReference type="STRING" id="536979.SAMN04488055_2340"/>
<dbReference type="Pfam" id="PF15575">
    <property type="entry name" value="Imm49"/>
    <property type="match status" value="1"/>
</dbReference>
<protein>
    <submittedName>
        <fullName evidence="1">Immunity protein 49</fullName>
    </submittedName>
</protein>
<dbReference type="InterPro" id="IPR029074">
    <property type="entry name" value="Imm49"/>
</dbReference>